<evidence type="ECO:0000259" key="9">
    <source>
        <dbReference type="Pfam" id="PF13807"/>
    </source>
</evidence>
<dbReference type="InterPro" id="IPR003856">
    <property type="entry name" value="LPS_length_determ_N"/>
</dbReference>
<evidence type="ECO:0000313" key="10">
    <source>
        <dbReference type="EMBL" id="AZU63765.1"/>
    </source>
</evidence>
<feature type="transmembrane region" description="Helical" evidence="7">
    <location>
        <begin position="20"/>
        <end position="40"/>
    </location>
</feature>
<evidence type="ECO:0000256" key="6">
    <source>
        <dbReference type="ARBA" id="ARBA00023136"/>
    </source>
</evidence>
<dbReference type="PANTHER" id="PTHR32309">
    <property type="entry name" value="TYROSINE-PROTEIN KINASE"/>
    <property type="match status" value="1"/>
</dbReference>
<evidence type="ECO:0000256" key="7">
    <source>
        <dbReference type="SAM" id="Phobius"/>
    </source>
</evidence>
<evidence type="ECO:0000256" key="2">
    <source>
        <dbReference type="ARBA" id="ARBA00006683"/>
    </source>
</evidence>
<dbReference type="Proteomes" id="UP000282892">
    <property type="component" value="Chromosome"/>
</dbReference>
<dbReference type="OrthoDB" id="2360475at2"/>
<dbReference type="KEGG" id="nmk:CHR53_22340"/>
<evidence type="ECO:0000256" key="4">
    <source>
        <dbReference type="ARBA" id="ARBA00022692"/>
    </source>
</evidence>
<evidence type="ECO:0000256" key="5">
    <source>
        <dbReference type="ARBA" id="ARBA00022989"/>
    </source>
</evidence>
<organism evidence="10 11">
    <name type="scientific">Neobacillus mesonae</name>
    <dbReference type="NCBI Taxonomy" id="1193713"/>
    <lineage>
        <taxon>Bacteria</taxon>
        <taxon>Bacillati</taxon>
        <taxon>Bacillota</taxon>
        <taxon>Bacilli</taxon>
        <taxon>Bacillales</taxon>
        <taxon>Bacillaceae</taxon>
        <taxon>Neobacillus</taxon>
    </lineage>
</organism>
<keyword evidence="6 7" id="KW-0472">Membrane</keyword>
<protein>
    <submittedName>
        <fullName evidence="10">Capsular biosynthesis protein</fullName>
    </submittedName>
</protein>
<dbReference type="InterPro" id="IPR050445">
    <property type="entry name" value="Bact_polysacc_biosynth/exp"/>
</dbReference>
<evidence type="ECO:0000256" key="1">
    <source>
        <dbReference type="ARBA" id="ARBA00004651"/>
    </source>
</evidence>
<keyword evidence="3" id="KW-1003">Cell membrane</keyword>
<feature type="domain" description="Tyrosine-protein kinase G-rich" evidence="9">
    <location>
        <begin position="141"/>
        <end position="193"/>
    </location>
</feature>
<dbReference type="STRING" id="1193713.GCA_001636315_01362"/>
<evidence type="ECO:0000259" key="8">
    <source>
        <dbReference type="Pfam" id="PF02706"/>
    </source>
</evidence>
<dbReference type="Pfam" id="PF02706">
    <property type="entry name" value="Wzz"/>
    <property type="match status" value="1"/>
</dbReference>
<proteinExistence type="inferred from homology"/>
<dbReference type="AlphaFoldDB" id="A0A3Q9QWD4"/>
<keyword evidence="5 7" id="KW-1133">Transmembrane helix</keyword>
<feature type="transmembrane region" description="Helical" evidence="7">
    <location>
        <begin position="173"/>
        <end position="194"/>
    </location>
</feature>
<comment type="subcellular location">
    <subcellularLocation>
        <location evidence="1">Cell membrane</location>
        <topology evidence="1">Multi-pass membrane protein</topology>
    </subcellularLocation>
</comment>
<evidence type="ECO:0000256" key="3">
    <source>
        <dbReference type="ARBA" id="ARBA00022475"/>
    </source>
</evidence>
<dbReference type="RefSeq" id="WP_066386555.1">
    <property type="nucleotide sequence ID" value="NZ_CP022572.1"/>
</dbReference>
<evidence type="ECO:0000313" key="11">
    <source>
        <dbReference type="Proteomes" id="UP000282892"/>
    </source>
</evidence>
<dbReference type="GO" id="GO:0005886">
    <property type="term" value="C:plasma membrane"/>
    <property type="evidence" value="ECO:0007669"/>
    <property type="project" value="UniProtKB-SubCell"/>
</dbReference>
<dbReference type="EMBL" id="CP022572">
    <property type="protein sequence ID" value="AZU63765.1"/>
    <property type="molecule type" value="Genomic_DNA"/>
</dbReference>
<sequence>MESTLNLIDIFKILKKRWKLISLFIFGTGVVSAAVTFYVLKPVYQASTQILVNQKTIENQIDYTLLQSNVDLINTYSGIIKSPAILEKAIDKLNINISWEELNQKIKVNNQDNSQIFLVTVENTNAEKAVEMANTISETFQNEIQHIMSVNNVSILAKAELKNNPVPVRPKPLFNITIGIVIGFLAGIGTALLWELFDNTLKNDQDVEQYLGLPVLGSIQKIPRVHKKGIRDLKGQKMEEETIVS</sequence>
<feature type="domain" description="Polysaccharide chain length determinant N-terminal" evidence="8">
    <location>
        <begin position="4"/>
        <end position="93"/>
    </location>
</feature>
<accession>A0A3Q9QWD4</accession>
<keyword evidence="11" id="KW-1185">Reference proteome</keyword>
<dbReference type="PANTHER" id="PTHR32309:SF13">
    <property type="entry name" value="FERRIC ENTEROBACTIN TRANSPORT PROTEIN FEPE"/>
    <property type="match status" value="1"/>
</dbReference>
<dbReference type="GO" id="GO:0004713">
    <property type="term" value="F:protein tyrosine kinase activity"/>
    <property type="evidence" value="ECO:0007669"/>
    <property type="project" value="TreeGrafter"/>
</dbReference>
<reference evidence="10 11" key="1">
    <citation type="submission" date="2017-07" db="EMBL/GenBank/DDBJ databases">
        <title>The complete genome sequence of Bacillus mesonae strain H20-5, an efficient strain improving plant abiotic stress resistance.</title>
        <authorList>
            <person name="Kim S.Y."/>
            <person name="Song H."/>
            <person name="Sang M.K."/>
            <person name="Weon H.-Y."/>
            <person name="Song J."/>
        </authorList>
    </citation>
    <scope>NUCLEOTIDE SEQUENCE [LARGE SCALE GENOMIC DNA]</scope>
    <source>
        <strain evidence="10 11">H20-5</strain>
    </source>
</reference>
<gene>
    <name evidence="10" type="ORF">CHR53_22340</name>
</gene>
<keyword evidence="4 7" id="KW-0812">Transmembrane</keyword>
<name>A0A3Q9QWD4_9BACI</name>
<dbReference type="Pfam" id="PF13807">
    <property type="entry name" value="GNVR"/>
    <property type="match status" value="1"/>
</dbReference>
<comment type="similarity">
    <text evidence="2">Belongs to the CpsC/CapA family.</text>
</comment>
<dbReference type="InterPro" id="IPR032807">
    <property type="entry name" value="GNVR"/>
</dbReference>